<organism evidence="1 2">
    <name type="scientific">Microcystis aeruginosa PCC 7806SL</name>
    <dbReference type="NCBI Taxonomy" id="1903187"/>
    <lineage>
        <taxon>Bacteria</taxon>
        <taxon>Bacillati</taxon>
        <taxon>Cyanobacteriota</taxon>
        <taxon>Cyanophyceae</taxon>
        <taxon>Oscillatoriophycideae</taxon>
        <taxon>Chroococcales</taxon>
        <taxon>Microcystaceae</taxon>
        <taxon>Microcystis</taxon>
    </lineage>
</organism>
<proteinExistence type="predicted"/>
<dbReference type="EMBL" id="CP020771">
    <property type="protein sequence ID" value="ARI82371.1"/>
    <property type="molecule type" value="Genomic_DNA"/>
</dbReference>
<sequence length="40" mass="4693">MPRGFVLWVLGDRRLRVSIQEIIFVYSSHTPHPTPHFSDT</sequence>
<name>A0AB33C0K3_MICA7</name>
<gene>
    <name evidence="1" type="ORF">BH695_3092</name>
</gene>
<dbReference type="AlphaFoldDB" id="A0AB33C0K3"/>
<reference evidence="1 2" key="1">
    <citation type="journal article" date="2018" name="Harmful Algae">
        <title>The highly heterogeneous methylated genomes and diverse restriction-modification systems of bloom-forming Microcystis.</title>
        <authorList>
            <person name="Zhao L."/>
            <person name="Song Y."/>
            <person name="Li L."/>
            <person name="Gan N."/>
            <person name="Brand J.J."/>
            <person name="Song L."/>
        </authorList>
    </citation>
    <scope>NUCLEOTIDE SEQUENCE [LARGE SCALE GENOMIC DNA]</scope>
    <source>
        <strain evidence="1 2">PCC 7806SL</strain>
    </source>
</reference>
<dbReference type="Proteomes" id="UP000192439">
    <property type="component" value="Chromosome"/>
</dbReference>
<protein>
    <submittedName>
        <fullName evidence="1">Uncharacterized protein</fullName>
    </submittedName>
</protein>
<keyword evidence="2" id="KW-1185">Reference proteome</keyword>
<evidence type="ECO:0000313" key="1">
    <source>
        <dbReference type="EMBL" id="ARI82371.1"/>
    </source>
</evidence>
<evidence type="ECO:0000313" key="2">
    <source>
        <dbReference type="Proteomes" id="UP000192439"/>
    </source>
</evidence>
<accession>A0AB33C0K3</accession>